<accession>A0ACC2ZXL5</accession>
<sequence>MLDLNLLLLVFSYLNTAATSATRSRQIDTNSTLFFPILTTTANTTPLLRSKHDLQSSSRALRAAQISNLSGSALLKTTGSSFLAEITLGSQTFLSVVDTGSSDTWIARSDFTCVDIITNATKPQSKCYFGGTYTPDNQFHQIANENFNITYGDGEYLTGPVGTISVTLANVRVPSQQVSLATLAAWEGDGQTSGIIGLAYPALTAAYPGTDPRVDKYCKPGATPQNSGCNQVEYSSLTNTIFFSERLTAPVFALALSRDESNSGNGGYLSIGGIPPLDLVGVKSGVFASTPIKVLPGDSKFRYYLISIDGLVMLPAGTPLPAEGASKLGVEVRSKGSGRRPRPHPHTSSFSNAVTPSSLPVTPNSQADYILDSGTTLSFFPSQMTTKYNAMFNPPATLDPYTGFWLVKCGSSPPPLGVKIGGQVFFHNGKELVKQFDATRCVSGIQDSGRLGGVNILGDVFLDNVLAVFDLTQGNSKVWFAGRRDYMS</sequence>
<evidence type="ECO:0000313" key="2">
    <source>
        <dbReference type="Proteomes" id="UP001172386"/>
    </source>
</evidence>
<dbReference type="Proteomes" id="UP001172386">
    <property type="component" value="Unassembled WGS sequence"/>
</dbReference>
<keyword evidence="2" id="KW-1185">Reference proteome</keyword>
<comment type="caution">
    <text evidence="1">The sequence shown here is derived from an EMBL/GenBank/DDBJ whole genome shotgun (WGS) entry which is preliminary data.</text>
</comment>
<proteinExistence type="predicted"/>
<dbReference type="EMBL" id="JAPDRQ010000199">
    <property type="protein sequence ID" value="KAJ9652439.1"/>
    <property type="molecule type" value="Genomic_DNA"/>
</dbReference>
<gene>
    <name evidence="1" type="ORF">H2198_008309</name>
</gene>
<name>A0ACC2ZXL5_9EURO</name>
<evidence type="ECO:0000313" key="1">
    <source>
        <dbReference type="EMBL" id="KAJ9652439.1"/>
    </source>
</evidence>
<reference evidence="1" key="1">
    <citation type="submission" date="2022-10" db="EMBL/GenBank/DDBJ databases">
        <title>Culturing micro-colonial fungi from biological soil crusts in the Mojave desert and describing Neophaeococcomyces mojavensis, and introducing the new genera and species Taxawa tesnikishii.</title>
        <authorList>
            <person name="Kurbessoian T."/>
            <person name="Stajich J.E."/>
        </authorList>
    </citation>
    <scope>NUCLEOTIDE SEQUENCE</scope>
    <source>
        <strain evidence="1">JES_112</strain>
    </source>
</reference>
<protein>
    <submittedName>
        <fullName evidence="1">Uncharacterized protein</fullName>
    </submittedName>
</protein>
<organism evidence="1 2">
    <name type="scientific">Neophaeococcomyces mojaviensis</name>
    <dbReference type="NCBI Taxonomy" id="3383035"/>
    <lineage>
        <taxon>Eukaryota</taxon>
        <taxon>Fungi</taxon>
        <taxon>Dikarya</taxon>
        <taxon>Ascomycota</taxon>
        <taxon>Pezizomycotina</taxon>
        <taxon>Eurotiomycetes</taxon>
        <taxon>Chaetothyriomycetidae</taxon>
        <taxon>Chaetothyriales</taxon>
        <taxon>Chaetothyriales incertae sedis</taxon>
        <taxon>Neophaeococcomyces</taxon>
    </lineage>
</organism>